<reference evidence="9" key="1">
    <citation type="submission" date="2022-06" db="EMBL/GenBank/DDBJ databases">
        <title>Ornithinimicrobium JY.X270.</title>
        <authorList>
            <person name="Huang Y."/>
        </authorList>
    </citation>
    <scope>NUCLEOTIDE SEQUENCE</scope>
    <source>
        <strain evidence="9">JY.X270</strain>
    </source>
</reference>
<evidence type="ECO:0000256" key="7">
    <source>
        <dbReference type="RuleBase" id="RU361270"/>
    </source>
</evidence>
<evidence type="ECO:0000256" key="1">
    <source>
        <dbReference type="ARBA" id="ARBA00001043"/>
    </source>
</evidence>
<dbReference type="NCBIfam" id="TIGR02962">
    <property type="entry name" value="hdxy_isourate"/>
    <property type="match status" value="1"/>
</dbReference>
<evidence type="ECO:0000259" key="8">
    <source>
        <dbReference type="SMART" id="SM00095"/>
    </source>
</evidence>
<dbReference type="InterPro" id="IPR023416">
    <property type="entry name" value="Transthyretin/HIU_hydrolase_d"/>
</dbReference>
<sequence length="111" mass="11934">MTSHLSTHVLDATAGGPAIGIDVVLERRQEAGWVQVASGTTDADGRIGDLGPGQLPPDTYRLTFAVASYFAARETASFYPEITVTFEVEGADHYHVPLLLSPYAYSTYRGT</sequence>
<evidence type="ECO:0000256" key="4">
    <source>
        <dbReference type="ARBA" id="ARBA00011881"/>
    </source>
</evidence>
<dbReference type="EMBL" id="CP099490">
    <property type="protein sequence ID" value="USQ77369.1"/>
    <property type="molecule type" value="Genomic_DNA"/>
</dbReference>
<dbReference type="InterPro" id="IPR036817">
    <property type="entry name" value="Transthyretin/HIU_hydrolase_sf"/>
</dbReference>
<dbReference type="EC" id="3.5.2.17" evidence="7"/>
<dbReference type="CDD" id="cd05822">
    <property type="entry name" value="TLP_HIUase"/>
    <property type="match status" value="1"/>
</dbReference>
<proteinExistence type="inferred from homology"/>
<evidence type="ECO:0000313" key="10">
    <source>
        <dbReference type="Proteomes" id="UP001056535"/>
    </source>
</evidence>
<evidence type="ECO:0000256" key="3">
    <source>
        <dbReference type="ARBA" id="ARBA00009850"/>
    </source>
</evidence>
<comment type="subunit">
    <text evidence="4 7">Homotetramer.</text>
</comment>
<evidence type="ECO:0000256" key="5">
    <source>
        <dbReference type="ARBA" id="ARBA00022631"/>
    </source>
</evidence>
<comment type="catalytic activity">
    <reaction evidence="1 7">
        <text>5-hydroxyisourate + H2O = 5-hydroxy-2-oxo-4-ureido-2,5-dihydro-1H-imidazole-5-carboxylate + H(+)</text>
        <dbReference type="Rhea" id="RHEA:23736"/>
        <dbReference type="ChEBI" id="CHEBI:15377"/>
        <dbReference type="ChEBI" id="CHEBI:15378"/>
        <dbReference type="ChEBI" id="CHEBI:18072"/>
        <dbReference type="ChEBI" id="CHEBI:58639"/>
        <dbReference type="EC" id="3.5.2.17"/>
    </reaction>
</comment>
<evidence type="ECO:0000256" key="2">
    <source>
        <dbReference type="ARBA" id="ARBA00002704"/>
    </source>
</evidence>
<feature type="domain" description="Transthyretin/hydroxyisourate hydrolase" evidence="8">
    <location>
        <begin position="1"/>
        <end position="110"/>
    </location>
</feature>
<dbReference type="InterPro" id="IPR014306">
    <property type="entry name" value="Hydroxyisourate_hydrolase"/>
</dbReference>
<keyword evidence="6 7" id="KW-0378">Hydrolase</keyword>
<evidence type="ECO:0000256" key="6">
    <source>
        <dbReference type="ARBA" id="ARBA00022801"/>
    </source>
</evidence>
<comment type="similarity">
    <text evidence="3 7">Belongs to the transthyretin family. 5-hydroxyisourate hydrolase subfamily.</text>
</comment>
<dbReference type="Proteomes" id="UP001056535">
    <property type="component" value="Chromosome"/>
</dbReference>
<dbReference type="GO" id="GO:0033971">
    <property type="term" value="F:hydroxyisourate hydrolase activity"/>
    <property type="evidence" value="ECO:0007669"/>
    <property type="project" value="UniProtKB-EC"/>
</dbReference>
<keyword evidence="5 7" id="KW-0659">Purine metabolism</keyword>
<dbReference type="PANTHER" id="PTHR10395">
    <property type="entry name" value="URICASE AND TRANSTHYRETIN-RELATED"/>
    <property type="match status" value="1"/>
</dbReference>
<dbReference type="PANTHER" id="PTHR10395:SF7">
    <property type="entry name" value="5-HYDROXYISOURATE HYDROLASE"/>
    <property type="match status" value="1"/>
</dbReference>
<dbReference type="PRINTS" id="PR00189">
    <property type="entry name" value="TRNSTHYRETIN"/>
</dbReference>
<protein>
    <recommendedName>
        <fullName evidence="7">5-hydroxyisourate hydrolase</fullName>
        <shortName evidence="7">HIU hydrolase</shortName>
        <shortName evidence="7">HIUHase</shortName>
        <ecNumber evidence="7">3.5.2.17</ecNumber>
    </recommendedName>
</protein>
<keyword evidence="10" id="KW-1185">Reference proteome</keyword>
<comment type="function">
    <text evidence="2">Catalyzes the hydrolysis of 5-hydroxyisourate (HIU) to 2-oxo-4-hydroxy-4-carboxy-5-ureidoimidazoline (OHCU).</text>
</comment>
<evidence type="ECO:0000313" key="9">
    <source>
        <dbReference type="EMBL" id="USQ77369.1"/>
    </source>
</evidence>
<accession>A0ABY4YKZ9</accession>
<dbReference type="Pfam" id="PF00576">
    <property type="entry name" value="Transthyretin"/>
    <property type="match status" value="1"/>
</dbReference>
<dbReference type="Gene3D" id="2.60.40.180">
    <property type="entry name" value="Transthyretin/hydroxyisourate hydrolase domain"/>
    <property type="match status" value="1"/>
</dbReference>
<name>A0ABY4YKZ9_9MICO</name>
<dbReference type="SUPFAM" id="SSF49472">
    <property type="entry name" value="Transthyretin (synonym: prealbumin)"/>
    <property type="match status" value="1"/>
</dbReference>
<dbReference type="SMART" id="SM00095">
    <property type="entry name" value="TR_THY"/>
    <property type="match status" value="1"/>
</dbReference>
<dbReference type="PROSITE" id="PS00768">
    <property type="entry name" value="TRANSTHYRETIN_1"/>
    <property type="match status" value="1"/>
</dbReference>
<dbReference type="InterPro" id="IPR000895">
    <property type="entry name" value="Transthyretin/HIU_hydrolase"/>
</dbReference>
<gene>
    <name evidence="9" type="primary">uraH</name>
    <name evidence="9" type="ORF">NF557_05500</name>
</gene>
<dbReference type="RefSeq" id="WP_252622435.1">
    <property type="nucleotide sequence ID" value="NZ_CP099490.1"/>
</dbReference>
<organism evidence="9 10">
    <name type="scientific">Ornithinimicrobium cryptoxanthini</name>
    <dbReference type="NCBI Taxonomy" id="2934161"/>
    <lineage>
        <taxon>Bacteria</taxon>
        <taxon>Bacillati</taxon>
        <taxon>Actinomycetota</taxon>
        <taxon>Actinomycetes</taxon>
        <taxon>Micrococcales</taxon>
        <taxon>Ornithinimicrobiaceae</taxon>
        <taxon>Ornithinimicrobium</taxon>
    </lineage>
</organism>
<dbReference type="InterPro" id="IPR023418">
    <property type="entry name" value="Thyroxine_BS"/>
</dbReference>